<organism evidence="1 2">
    <name type="scientific">Xanthomonas cannabis</name>
    <dbReference type="NCBI Taxonomy" id="1885674"/>
    <lineage>
        <taxon>Bacteria</taxon>
        <taxon>Pseudomonadati</taxon>
        <taxon>Pseudomonadota</taxon>
        <taxon>Gammaproteobacteria</taxon>
        <taxon>Lysobacterales</taxon>
        <taxon>Lysobacteraceae</taxon>
        <taxon>Xanthomonas</taxon>
    </lineage>
</organism>
<protein>
    <submittedName>
        <fullName evidence="1">Uncharacterized protein</fullName>
    </submittedName>
</protein>
<proteinExistence type="predicted"/>
<sequence>MGISNTTPGHPMLVIDHAPADWFLLRENNYYWLDVNCAISATGFSLLLPLNATELAEVLVDAHAACARLAAQVQAGPHAYAVRDCSALHGNRVVAAVHAWRAAGSTTAA</sequence>
<evidence type="ECO:0000313" key="2">
    <source>
        <dbReference type="Proteomes" id="UP000554726"/>
    </source>
</evidence>
<gene>
    <name evidence="1" type="ORF">FHR60_004078</name>
</gene>
<dbReference type="EMBL" id="JACHNS010000012">
    <property type="protein sequence ID" value="MBB4595361.1"/>
    <property type="molecule type" value="Genomic_DNA"/>
</dbReference>
<reference evidence="1 2" key="1">
    <citation type="submission" date="2020-08" db="EMBL/GenBank/DDBJ databases">
        <title>Studying the diversity of plant-associated saprophytic bacteria and their role in host health and plant-pathogen interactions.</title>
        <authorList>
            <person name="Potnis N."/>
        </authorList>
    </citation>
    <scope>NUCLEOTIDE SEQUENCE [LARGE SCALE GENOMIC DNA]</scope>
    <source>
        <strain evidence="1 2">F16</strain>
    </source>
</reference>
<dbReference type="Proteomes" id="UP000554726">
    <property type="component" value="Unassembled WGS sequence"/>
</dbReference>
<keyword evidence="2" id="KW-1185">Reference proteome</keyword>
<name>A0ABR6JRB2_9XANT</name>
<comment type="caution">
    <text evidence="1">The sequence shown here is derived from an EMBL/GenBank/DDBJ whole genome shotgun (WGS) entry which is preliminary data.</text>
</comment>
<accession>A0ABR6JRB2</accession>
<evidence type="ECO:0000313" key="1">
    <source>
        <dbReference type="EMBL" id="MBB4595361.1"/>
    </source>
</evidence>